<reference evidence="2" key="1">
    <citation type="submission" date="2016-06" db="EMBL/GenBank/DDBJ databases">
        <title>Parallel loss of symbiosis genes in relatives of nitrogen-fixing non-legume Parasponia.</title>
        <authorList>
            <person name="Van Velzen R."/>
            <person name="Holmer R."/>
            <person name="Bu F."/>
            <person name="Rutten L."/>
            <person name="Van Zeijl A."/>
            <person name="Liu W."/>
            <person name="Santuari L."/>
            <person name="Cao Q."/>
            <person name="Sharma T."/>
            <person name="Shen D."/>
            <person name="Roswanjaya Y."/>
            <person name="Wardhani T."/>
            <person name="Kalhor M.S."/>
            <person name="Jansen J."/>
            <person name="Van den Hoogen J."/>
            <person name="Gungor B."/>
            <person name="Hartog M."/>
            <person name="Hontelez J."/>
            <person name="Verver J."/>
            <person name="Yang W.-C."/>
            <person name="Schijlen E."/>
            <person name="Repin R."/>
            <person name="Schilthuizen M."/>
            <person name="Schranz E."/>
            <person name="Heidstra R."/>
            <person name="Miyata K."/>
            <person name="Fedorova E."/>
            <person name="Kohlen W."/>
            <person name="Bisseling T."/>
            <person name="Smit S."/>
            <person name="Geurts R."/>
        </authorList>
    </citation>
    <scope>NUCLEOTIDE SEQUENCE [LARGE SCALE GENOMIC DNA]</scope>
    <source>
        <strain evidence="2">cv. RG33-2</strain>
    </source>
</reference>
<proteinExistence type="predicted"/>
<dbReference type="EMBL" id="JXTC01000016">
    <property type="protein sequence ID" value="PON99929.1"/>
    <property type="molecule type" value="Genomic_DNA"/>
</dbReference>
<feature type="non-terminal residue" evidence="1">
    <location>
        <position position="99"/>
    </location>
</feature>
<organism evidence="1 2">
    <name type="scientific">Trema orientale</name>
    <name type="common">Charcoal tree</name>
    <name type="synonym">Celtis orientalis</name>
    <dbReference type="NCBI Taxonomy" id="63057"/>
    <lineage>
        <taxon>Eukaryota</taxon>
        <taxon>Viridiplantae</taxon>
        <taxon>Streptophyta</taxon>
        <taxon>Embryophyta</taxon>
        <taxon>Tracheophyta</taxon>
        <taxon>Spermatophyta</taxon>
        <taxon>Magnoliopsida</taxon>
        <taxon>eudicotyledons</taxon>
        <taxon>Gunneridae</taxon>
        <taxon>Pentapetalae</taxon>
        <taxon>rosids</taxon>
        <taxon>fabids</taxon>
        <taxon>Rosales</taxon>
        <taxon>Cannabaceae</taxon>
        <taxon>Trema</taxon>
    </lineage>
</organism>
<name>A0A2P5FQ46_TREOI</name>
<evidence type="ECO:0000313" key="2">
    <source>
        <dbReference type="Proteomes" id="UP000237000"/>
    </source>
</evidence>
<protein>
    <submittedName>
        <fullName evidence="1">Uncharacterized protein</fullName>
    </submittedName>
</protein>
<gene>
    <name evidence="1" type="ORF">TorRG33x02_043470</name>
</gene>
<dbReference type="Proteomes" id="UP000237000">
    <property type="component" value="Unassembled WGS sequence"/>
</dbReference>
<keyword evidence="2" id="KW-1185">Reference proteome</keyword>
<comment type="caution">
    <text evidence="1">The sequence shown here is derived from an EMBL/GenBank/DDBJ whole genome shotgun (WGS) entry which is preliminary data.</text>
</comment>
<dbReference type="InParanoid" id="A0A2P5FQ46"/>
<dbReference type="AlphaFoldDB" id="A0A2P5FQ46"/>
<sequence length="99" mass="11347">MQGEECIPIRSNKLMLDSATDAIPYKVYIDDLIRGNWTHLKLQYFIYKSCKPTSNSSCAKPLLLEQEVWGSKPRPPPPKYKKIYKSCKNLKGQGLKMAI</sequence>
<accession>A0A2P5FQ46</accession>
<evidence type="ECO:0000313" key="1">
    <source>
        <dbReference type="EMBL" id="PON99929.1"/>
    </source>
</evidence>